<dbReference type="Pfam" id="PF23239">
    <property type="entry name" value="DUF7069"/>
    <property type="match status" value="1"/>
</dbReference>
<dbReference type="GO" id="GO:0009116">
    <property type="term" value="P:nucleoside metabolic process"/>
    <property type="evidence" value="ECO:0007669"/>
    <property type="project" value="InterPro"/>
</dbReference>
<feature type="repeat" description="ANK" evidence="3">
    <location>
        <begin position="1079"/>
        <end position="1101"/>
    </location>
</feature>
<dbReference type="EMBL" id="DS995901">
    <property type="protein sequence ID" value="EEA23681.1"/>
    <property type="molecule type" value="Genomic_DNA"/>
</dbReference>
<feature type="repeat" description="ANK" evidence="3">
    <location>
        <begin position="716"/>
        <end position="748"/>
    </location>
</feature>
<dbReference type="PRINTS" id="PR01415">
    <property type="entry name" value="ANKYRIN"/>
</dbReference>
<feature type="domain" description="Nephrocystin 3-like N-terminal" evidence="6">
    <location>
        <begin position="215"/>
        <end position="290"/>
    </location>
</feature>
<evidence type="ECO:0000256" key="3">
    <source>
        <dbReference type="PROSITE-ProRule" id="PRU00023"/>
    </source>
</evidence>
<feature type="repeat" description="ANK" evidence="3">
    <location>
        <begin position="900"/>
        <end position="932"/>
    </location>
</feature>
<organism evidence="7 8">
    <name type="scientific">Talaromyces marneffei (strain ATCC 18224 / CBS 334.59 / QM 7333)</name>
    <name type="common">Penicillium marneffei</name>
    <dbReference type="NCBI Taxonomy" id="441960"/>
    <lineage>
        <taxon>Eukaryota</taxon>
        <taxon>Fungi</taxon>
        <taxon>Dikarya</taxon>
        <taxon>Ascomycota</taxon>
        <taxon>Pezizomycotina</taxon>
        <taxon>Eurotiomycetes</taxon>
        <taxon>Eurotiomycetidae</taxon>
        <taxon>Eurotiales</taxon>
        <taxon>Trichocomaceae</taxon>
        <taxon>Talaromyces</taxon>
        <taxon>Talaromyces sect. Talaromyces</taxon>
    </lineage>
</organism>
<dbReference type="VEuPathDB" id="FungiDB:PMAA_077140"/>
<dbReference type="Pfam" id="PF12796">
    <property type="entry name" value="Ank_2"/>
    <property type="match status" value="5"/>
</dbReference>
<dbReference type="PANTHER" id="PTHR24171:SF9">
    <property type="entry name" value="ANKYRIN REPEAT DOMAIN-CONTAINING PROTEIN 39"/>
    <property type="match status" value="1"/>
</dbReference>
<feature type="domain" description="GPI inositol-deacylase winged helix" evidence="4">
    <location>
        <begin position="470"/>
        <end position="550"/>
    </location>
</feature>
<gene>
    <name evidence="7" type="ORF">PMAA_077140</name>
</gene>
<dbReference type="InterPro" id="IPR055497">
    <property type="entry name" value="DUF7069"/>
</dbReference>
<dbReference type="InterPro" id="IPR027417">
    <property type="entry name" value="P-loop_NTPase"/>
</dbReference>
<keyword evidence="8" id="KW-1185">Reference proteome</keyword>
<dbReference type="PROSITE" id="PS50297">
    <property type="entry name" value="ANK_REP_REGION"/>
    <property type="match status" value="9"/>
</dbReference>
<evidence type="ECO:0000259" key="5">
    <source>
        <dbReference type="Pfam" id="PF23239"/>
    </source>
</evidence>
<dbReference type="InterPro" id="IPR056884">
    <property type="entry name" value="NPHP3-like_N"/>
</dbReference>
<dbReference type="Pfam" id="PF24883">
    <property type="entry name" value="NPHP3_N"/>
    <property type="match status" value="1"/>
</dbReference>
<evidence type="ECO:0000256" key="2">
    <source>
        <dbReference type="ARBA" id="ARBA00023043"/>
    </source>
</evidence>
<dbReference type="Gene3D" id="1.25.40.20">
    <property type="entry name" value="Ankyrin repeat-containing domain"/>
    <property type="match status" value="5"/>
</dbReference>
<dbReference type="SUPFAM" id="SSF48403">
    <property type="entry name" value="Ankyrin repeat"/>
    <property type="match status" value="2"/>
</dbReference>
<dbReference type="SMART" id="SM00248">
    <property type="entry name" value="ANK"/>
    <property type="match status" value="11"/>
</dbReference>
<dbReference type="InterPro" id="IPR002110">
    <property type="entry name" value="Ankyrin_rpt"/>
</dbReference>
<dbReference type="Pfam" id="PF22939">
    <property type="entry name" value="WHD_GPIID"/>
    <property type="match status" value="1"/>
</dbReference>
<evidence type="ECO:0000259" key="4">
    <source>
        <dbReference type="Pfam" id="PF22939"/>
    </source>
</evidence>
<keyword evidence="2 3" id="KW-0040">ANK repeat</keyword>
<dbReference type="InterPro" id="IPR035994">
    <property type="entry name" value="Nucleoside_phosphorylase_sf"/>
</dbReference>
<evidence type="ECO:0000259" key="6">
    <source>
        <dbReference type="Pfam" id="PF24883"/>
    </source>
</evidence>
<dbReference type="Proteomes" id="UP000001294">
    <property type="component" value="Unassembled WGS sequence"/>
</dbReference>
<feature type="repeat" description="ANK" evidence="3">
    <location>
        <begin position="815"/>
        <end position="847"/>
    </location>
</feature>
<accession>B6QCX0</accession>
<dbReference type="InterPro" id="IPR054471">
    <property type="entry name" value="GPIID_WHD"/>
</dbReference>
<dbReference type="PANTHER" id="PTHR24171">
    <property type="entry name" value="ANKYRIN REPEAT DOMAIN-CONTAINING PROTEIN 39-RELATED"/>
    <property type="match status" value="1"/>
</dbReference>
<name>B6QCX0_TALMQ</name>
<dbReference type="InterPro" id="IPR036770">
    <property type="entry name" value="Ankyrin_rpt-contain_sf"/>
</dbReference>
<dbReference type="SUPFAM" id="SSF52540">
    <property type="entry name" value="P-loop containing nucleoside triphosphate hydrolases"/>
    <property type="match status" value="1"/>
</dbReference>
<feature type="repeat" description="ANK" evidence="3">
    <location>
        <begin position="749"/>
        <end position="781"/>
    </location>
</feature>
<dbReference type="Gene3D" id="3.40.50.300">
    <property type="entry name" value="P-loop containing nucleotide triphosphate hydrolases"/>
    <property type="match status" value="1"/>
</dbReference>
<dbReference type="GO" id="GO:0003824">
    <property type="term" value="F:catalytic activity"/>
    <property type="evidence" value="ECO:0007669"/>
    <property type="project" value="InterPro"/>
</dbReference>
<protein>
    <submittedName>
        <fullName evidence="7">Ankyrin repeat-containing protein, putative</fullName>
    </submittedName>
</protein>
<feature type="domain" description="DUF7069" evidence="5">
    <location>
        <begin position="382"/>
        <end position="439"/>
    </location>
</feature>
<dbReference type="PROSITE" id="PS50088">
    <property type="entry name" value="ANK_REPEAT"/>
    <property type="match status" value="9"/>
</dbReference>
<evidence type="ECO:0000256" key="1">
    <source>
        <dbReference type="ARBA" id="ARBA00022737"/>
    </source>
</evidence>
<dbReference type="PhylomeDB" id="B6QCX0"/>
<proteinExistence type="predicted"/>
<dbReference type="HOGENOM" id="CLU_000288_34_2_1"/>
<feature type="repeat" description="ANK" evidence="3">
    <location>
        <begin position="782"/>
        <end position="814"/>
    </location>
</feature>
<dbReference type="STRING" id="441960.B6QCX0"/>
<feature type="repeat" description="ANK" evidence="3">
    <location>
        <begin position="1046"/>
        <end position="1078"/>
    </location>
</feature>
<keyword evidence="1" id="KW-0677">Repeat</keyword>
<dbReference type="SUPFAM" id="SSF53167">
    <property type="entry name" value="Purine and uridine phosphorylases"/>
    <property type="match status" value="1"/>
</dbReference>
<evidence type="ECO:0000313" key="8">
    <source>
        <dbReference type="Proteomes" id="UP000001294"/>
    </source>
</evidence>
<dbReference type="Gene3D" id="3.40.50.1580">
    <property type="entry name" value="Nucleoside phosphorylase domain"/>
    <property type="match status" value="1"/>
</dbReference>
<reference evidence="8" key="1">
    <citation type="journal article" date="2015" name="Genome Announc.">
        <title>Genome sequence of the AIDS-associated pathogen Penicillium marneffei (ATCC18224) and its near taxonomic relative Talaromyces stipitatus (ATCC10500).</title>
        <authorList>
            <person name="Nierman W.C."/>
            <person name="Fedorova-Abrams N.D."/>
            <person name="Andrianopoulos A."/>
        </authorList>
    </citation>
    <scope>NUCLEOTIDE SEQUENCE [LARGE SCALE GENOMIC DNA]</scope>
    <source>
        <strain evidence="8">ATCC 18224 / CBS 334.59 / QM 7333</strain>
    </source>
</reference>
<feature type="repeat" description="ANK" evidence="3">
    <location>
        <begin position="848"/>
        <end position="880"/>
    </location>
</feature>
<feature type="repeat" description="ANK" evidence="3">
    <location>
        <begin position="683"/>
        <end position="715"/>
    </location>
</feature>
<dbReference type="OrthoDB" id="4772757at2759"/>
<sequence length="1312" mass="147575">MLTNNPAMMRFQCPGLEKDRLFRPDVVHVEGKKSCRDCCGLNNANIVKRNGRSDTTPKIHYGTIGSADQVMKDAILRDQLALTENILCFEMEAAGLIDSFPCLVIRGICDYADSHKNKAWQPYAATTAAAYAKELLLVIPGQGLTKLSPIKQLLHLSEQIAAVNSGLEKAFEQRENHHHDQVMRYVTEDQRRCHQAFKTSTYEEFKNINPNRVKGTCDWVLKSPEYLRWWNALSNDLLWISADPGCGKSVLAKSLIDDVFAASDSNISIVYFFFKDNDEQNNLATALLDDMWRIFMATMSNPAFGNTICVFDALDECRDHGQKQLIERLRDFHNRRPASQGIWLKFLVTSRPYDDIQDRFRPVTECFPQIHLRGEEENDQIHEEINLVAKVKLAELEKGLDLRADTQERLERELCEMKHRTYLWLCLAIDDIKTTLKHSLRPDRETIPPLPKNVPEAYERILDRVSPDQKPKVETILRIIIGARRPLTVQEMAMALGVATTPGAETATEAGLSTNALDKKIRQLCGLFVFIKESKIYLIHQTAREFLIRKHDGSGNMHWHLDQRKTEVQMTEICVKYLLMDDLVSNDGESVGSLLDYSAENWADHFRDVGSPEDEVVNLVWKLYDVSTERFRLWFPKFWTVAMPYHRDPKMKSLHLAAFNGHPEILCRVDVNKTGAIDQVDGSGMTSLQWACERGHIEIVQLLLEKGGDVNAEGGEYGNALQAAAQGGYLDIVRLLLEKGADVNAEGGEYGNALQAAAQGGYLDIVRLLLEEGADVNAEGGEHGNALQAAAQGGYLDIVRLLLEKGADVNAEGGEYGNALQAAAQGGYLDIVRLLLEKGADVNAQGGEYGNALQGAVRKWHLEIVQLLVQHGADVNARDQSTADKLNEKYGNPSHKASAPGMTALHFSALNGNVEMTKLLCFHHANPDAQSETGDTPLHLAIRHRLLGSGYKNYWITGEYAVEDLSDWITDWESESEEASEILKEIDTTRVRIFDVLSSIGSIDVNIANNQGDCPLHVIPFTKGYASDILLKLVEKGADISKLNNKRQTCLHLACEVGNLNVVRILTSRGCSITLQDIYGSSPLHCAVKGNYPDVIKYLLEQYPHHFLENCQQSDFLQTKLLHHHVKSPLCSVEIINLLSQRGFGLNELDENGDSVLSLYLRSSHLRFQAGIFDYLLQIGATMTWFSKAGEGLIHLVMHQWNGDNSLVLERLLQSLDFRTKDAKGRNILHHGAIHGAFNEKLTSFLRETNILNLLHEHDFQAKTPLDYAEEEAQRERHPYLFNGSRWNESLHNLKTLQEQDVTLQEYTYLSE</sequence>
<evidence type="ECO:0000313" key="7">
    <source>
        <dbReference type="EMBL" id="EEA23681.1"/>
    </source>
</evidence>